<dbReference type="PANTHER" id="PTHR11524">
    <property type="entry name" value="60S RIBOSOMAL PROTEIN L7"/>
    <property type="match status" value="1"/>
</dbReference>
<dbReference type="OMA" id="IEEHMGK"/>
<dbReference type="InterPro" id="IPR016082">
    <property type="entry name" value="Ribosomal_uL30_ferredoxin-like"/>
</dbReference>
<dbReference type="GeneTree" id="ENSGT00950000182878"/>
<dbReference type="InterPro" id="IPR035808">
    <property type="entry name" value="Ribosomal_uL30_euk_arc"/>
</dbReference>
<sequence>VSDLCREVKRLPKVPENLLKKRKAYQAIKETQKKRNLQQRKGSKTERKIKFKRAEQFLRDSRKKQRDDVRLRRLECKPGPHLTPPAEPRLVFAVRVRSSNACSYKAQRCLQLLRLSRIFSGVFIKLGKTSLHMLRQVEPFIAWGYPNLKSVRELILKRGQTKVNGKLCPLTDNAMIEDRLGKHGMVCLEDVIHEIFTLGKNFRTAAFFLQPMILSVARHSRLSKGGQESETGPTGDRGDDINQLIRQLN</sequence>
<evidence type="ECO:0000259" key="4">
    <source>
        <dbReference type="Pfam" id="PF00327"/>
    </source>
</evidence>
<dbReference type="AlphaFoldDB" id="S4RSI3"/>
<dbReference type="Gene3D" id="3.30.1390.20">
    <property type="entry name" value="Ribosomal protein L30, ferredoxin-like fold domain"/>
    <property type="match status" value="1"/>
</dbReference>
<dbReference type="GO" id="GO:0003723">
    <property type="term" value="F:RNA binding"/>
    <property type="evidence" value="ECO:0007669"/>
    <property type="project" value="TreeGrafter"/>
</dbReference>
<protein>
    <submittedName>
        <fullName evidence="6">Ribosomal protein L7-like 1</fullName>
    </submittedName>
</protein>
<reference evidence="6" key="1">
    <citation type="submission" date="2025-08" db="UniProtKB">
        <authorList>
            <consortium name="Ensembl"/>
        </authorList>
    </citation>
    <scope>IDENTIFICATION</scope>
</reference>
<dbReference type="SUPFAM" id="SSF55129">
    <property type="entry name" value="Ribosomal protein L30p/L7e"/>
    <property type="match status" value="1"/>
</dbReference>
<evidence type="ECO:0000256" key="1">
    <source>
        <dbReference type="ARBA" id="ARBA00007594"/>
    </source>
</evidence>
<organism evidence="6">
    <name type="scientific">Petromyzon marinus</name>
    <name type="common">Sea lamprey</name>
    <dbReference type="NCBI Taxonomy" id="7757"/>
    <lineage>
        <taxon>Eukaryota</taxon>
        <taxon>Metazoa</taxon>
        <taxon>Chordata</taxon>
        <taxon>Craniata</taxon>
        <taxon>Vertebrata</taxon>
        <taxon>Cyclostomata</taxon>
        <taxon>Hyperoartia</taxon>
        <taxon>Petromyzontiformes</taxon>
        <taxon>Petromyzontidae</taxon>
        <taxon>Petromyzon</taxon>
    </lineage>
</organism>
<dbReference type="GO" id="GO:0022625">
    <property type="term" value="C:cytosolic large ribosomal subunit"/>
    <property type="evidence" value="ECO:0007669"/>
    <property type="project" value="TreeGrafter"/>
</dbReference>
<accession>S4RSI3</accession>
<dbReference type="Pfam" id="PF08079">
    <property type="entry name" value="Ribosomal_L30_N"/>
    <property type="match status" value="1"/>
</dbReference>
<evidence type="ECO:0000256" key="3">
    <source>
        <dbReference type="ARBA" id="ARBA00023274"/>
    </source>
</evidence>
<evidence type="ECO:0000313" key="6">
    <source>
        <dbReference type="Ensembl" id="ENSPMAP00000008172.1"/>
    </source>
</evidence>
<dbReference type="PANTHER" id="PTHR11524:SF13">
    <property type="entry name" value="RIBOSOMAL PROTEIN UL30-LIKE"/>
    <property type="match status" value="1"/>
</dbReference>
<dbReference type="InterPro" id="IPR036919">
    <property type="entry name" value="Ribo_uL30_ferredoxin-like_sf"/>
</dbReference>
<proteinExistence type="inferred from homology"/>
<name>S4RSI3_PETMA</name>
<dbReference type="STRING" id="7757.ENSPMAP00000008172"/>
<dbReference type="FunFam" id="3.30.1390.20:FF:000004">
    <property type="entry name" value="60S ribosomal protein L7"/>
    <property type="match status" value="1"/>
</dbReference>
<dbReference type="GO" id="GO:0000463">
    <property type="term" value="P:maturation of LSU-rRNA from tricistronic rRNA transcript (SSU-rRNA, 5.8S rRNA, LSU-rRNA)"/>
    <property type="evidence" value="ECO:0007669"/>
    <property type="project" value="TreeGrafter"/>
</dbReference>
<evidence type="ECO:0000256" key="2">
    <source>
        <dbReference type="ARBA" id="ARBA00022980"/>
    </source>
</evidence>
<dbReference type="CDD" id="cd01657">
    <property type="entry name" value="Ribosomal_L7_archeal_euk"/>
    <property type="match status" value="1"/>
</dbReference>
<feature type="domain" description="Large ribosomal subunit protein uL30-like ferredoxin-like fold" evidence="4">
    <location>
        <begin position="92"/>
        <end position="141"/>
    </location>
</feature>
<dbReference type="InterPro" id="IPR012988">
    <property type="entry name" value="Ribosomal_uL30_N_euk"/>
</dbReference>
<feature type="domain" description="Large ribosomal subunit protein uL30 N-terminal eukaryotes" evidence="5">
    <location>
        <begin position="14"/>
        <end position="79"/>
    </location>
</feature>
<dbReference type="GO" id="GO:0003735">
    <property type="term" value="F:structural constituent of ribosome"/>
    <property type="evidence" value="ECO:0007669"/>
    <property type="project" value="TreeGrafter"/>
</dbReference>
<dbReference type="Pfam" id="PF00327">
    <property type="entry name" value="Ribosomal_L30"/>
    <property type="match status" value="1"/>
</dbReference>
<reference evidence="6" key="2">
    <citation type="submission" date="2025-09" db="UniProtKB">
        <authorList>
            <consortium name="Ensembl"/>
        </authorList>
    </citation>
    <scope>IDENTIFICATION</scope>
</reference>
<dbReference type="HOGENOM" id="CLU_055156_0_2_1"/>
<dbReference type="InterPro" id="IPR039699">
    <property type="entry name" value="Ribosomal_uL30"/>
</dbReference>
<evidence type="ECO:0000259" key="5">
    <source>
        <dbReference type="Pfam" id="PF08079"/>
    </source>
</evidence>
<keyword evidence="2" id="KW-0689">Ribosomal protein</keyword>
<comment type="similarity">
    <text evidence="1">Belongs to the universal ribosomal protein uL30 family.</text>
</comment>
<dbReference type="Ensembl" id="ENSPMAT00000008210.1">
    <property type="protein sequence ID" value="ENSPMAP00000008172.1"/>
    <property type="gene ID" value="ENSPMAG00000007411.1"/>
</dbReference>
<keyword evidence="3" id="KW-0687">Ribonucleoprotein</keyword>